<accession>A0A2J0PKF8</accession>
<evidence type="ECO:0000256" key="8">
    <source>
        <dbReference type="ARBA" id="ARBA00022857"/>
    </source>
</evidence>
<dbReference type="KEGG" id="eno:ECENHK_05080"/>
<protein>
    <recommendedName>
        <fullName evidence="5 12">2-dehydropantoate 2-reductase</fullName>
        <ecNumber evidence="4 12">1.1.1.169</ecNumber>
    </recommendedName>
    <alternativeName>
        <fullName evidence="10 12">Ketopantoate reductase</fullName>
    </alternativeName>
</protein>
<keyword evidence="9 12" id="KW-0560">Oxidoreductase</keyword>
<keyword evidence="8 12" id="KW-0521">NADP</keyword>
<evidence type="ECO:0000259" key="13">
    <source>
        <dbReference type="Pfam" id="PF02558"/>
    </source>
</evidence>
<evidence type="ECO:0000259" key="14">
    <source>
        <dbReference type="Pfam" id="PF08546"/>
    </source>
</evidence>
<evidence type="ECO:0000256" key="11">
    <source>
        <dbReference type="ARBA" id="ARBA00048793"/>
    </source>
</evidence>
<dbReference type="NCBIfam" id="NF005087">
    <property type="entry name" value="PRK06522.1-1"/>
    <property type="match status" value="1"/>
</dbReference>
<evidence type="ECO:0000256" key="2">
    <source>
        <dbReference type="ARBA" id="ARBA00004994"/>
    </source>
</evidence>
<dbReference type="GO" id="GO:0015940">
    <property type="term" value="P:pantothenate biosynthetic process"/>
    <property type="evidence" value="ECO:0007669"/>
    <property type="project" value="UniProtKB-UniPathway"/>
</dbReference>
<comment type="catalytic activity">
    <reaction evidence="11 12">
        <text>(R)-pantoate + NADP(+) = 2-dehydropantoate + NADPH + H(+)</text>
        <dbReference type="Rhea" id="RHEA:16233"/>
        <dbReference type="ChEBI" id="CHEBI:11561"/>
        <dbReference type="ChEBI" id="CHEBI:15378"/>
        <dbReference type="ChEBI" id="CHEBI:15980"/>
        <dbReference type="ChEBI" id="CHEBI:57783"/>
        <dbReference type="ChEBI" id="CHEBI:58349"/>
        <dbReference type="EC" id="1.1.1.169"/>
    </reaction>
</comment>
<dbReference type="InterPro" id="IPR008927">
    <property type="entry name" value="6-PGluconate_DH-like_C_sf"/>
</dbReference>
<evidence type="ECO:0000256" key="1">
    <source>
        <dbReference type="ARBA" id="ARBA00004496"/>
    </source>
</evidence>
<evidence type="ECO:0000256" key="3">
    <source>
        <dbReference type="ARBA" id="ARBA00007870"/>
    </source>
</evidence>
<dbReference type="UniPathway" id="UPA00028">
    <property type="reaction ID" value="UER00004"/>
</dbReference>
<dbReference type="InterPro" id="IPR013752">
    <property type="entry name" value="KPA_reductase"/>
</dbReference>
<dbReference type="InterPro" id="IPR013332">
    <property type="entry name" value="KPR_N"/>
</dbReference>
<dbReference type="NCBIfam" id="TIGR00745">
    <property type="entry name" value="apbA_panE"/>
    <property type="match status" value="1"/>
</dbReference>
<dbReference type="OrthoDB" id="6530772at2"/>
<evidence type="ECO:0000256" key="9">
    <source>
        <dbReference type="ARBA" id="ARBA00023002"/>
    </source>
</evidence>
<dbReference type="InterPro" id="IPR003710">
    <property type="entry name" value="ApbA"/>
</dbReference>
<evidence type="ECO:0000256" key="4">
    <source>
        <dbReference type="ARBA" id="ARBA00013014"/>
    </source>
</evidence>
<evidence type="ECO:0000256" key="10">
    <source>
        <dbReference type="ARBA" id="ARBA00032024"/>
    </source>
</evidence>
<evidence type="ECO:0000313" key="15">
    <source>
        <dbReference type="EMBL" id="PJD75201.1"/>
    </source>
</evidence>
<dbReference type="PANTHER" id="PTHR43765">
    <property type="entry name" value="2-DEHYDROPANTOATE 2-REDUCTASE-RELATED"/>
    <property type="match status" value="1"/>
</dbReference>
<comment type="function">
    <text evidence="12">Catalyzes the NADPH-dependent reduction of ketopantoate into pantoic acid.</text>
</comment>
<sequence>MKITVLGCGALGQLWLTALCKHGHEVQGWLRVPQPYCSVNLIGEDGSIFNESLTANDPDFLAQSDLLLVTLKAWQVSDAVKTLAAQLPSTSPILLLHNGMGTIDELKGIPQPLLMATTTHAARRDGNIIVHVASGVTHMGPARTQDGDYSYLADVLQKVLPDVAWHNTIRPQLWRKLAVNCVINPLTALWNCPNGELKNHPQEVASLCAEVASVIEREGLHTSAEDLRGYVEQVIESTAENISSMLQDVRALRHTEIDYITGYLLKRARAHGIAVPENARLYDLVKRKESEYERVGTDLPRPW</sequence>
<organism evidence="15">
    <name type="scientific">Enterobacter kobei</name>
    <dbReference type="NCBI Taxonomy" id="208224"/>
    <lineage>
        <taxon>Bacteria</taxon>
        <taxon>Pseudomonadati</taxon>
        <taxon>Pseudomonadota</taxon>
        <taxon>Gammaproteobacteria</taxon>
        <taxon>Enterobacterales</taxon>
        <taxon>Enterobacteriaceae</taxon>
        <taxon>Enterobacter</taxon>
        <taxon>Enterobacter cloacae complex</taxon>
    </lineage>
</organism>
<gene>
    <name evidence="15" type="ORF">B9Q37_06320</name>
</gene>
<dbReference type="RefSeq" id="WP_014882766.1">
    <property type="nucleotide sequence ID" value="NC_018405.1"/>
</dbReference>
<dbReference type="Gene3D" id="3.40.50.720">
    <property type="entry name" value="NAD(P)-binding Rossmann-like Domain"/>
    <property type="match status" value="1"/>
</dbReference>
<dbReference type="AlphaFoldDB" id="A0A2J0PKF8"/>
<evidence type="ECO:0000313" key="16">
    <source>
        <dbReference type="Proteomes" id="UP000230495"/>
    </source>
</evidence>
<comment type="similarity">
    <text evidence="3 12">Belongs to the ketopantoate reductase family.</text>
</comment>
<reference evidence="15 16" key="1">
    <citation type="journal article" date="2017" name="J. Antimicrob. Chemother.">
        <title>Characterization of the population structure, drug resistance mechanisms and plasmids of the community-associated Enterobacter cloacae complex in China.</title>
        <authorList>
            <person name="Zhou K."/>
            <person name="Yu W."/>
            <person name="Cao X."/>
            <person name="Shen P."/>
            <person name="Lu H."/>
            <person name="Luo Q."/>
            <person name="Rossen J.W.A."/>
            <person name="Xiao Y."/>
        </authorList>
    </citation>
    <scope>NUCLEOTIDE SEQUENCE [LARGE SCALE GENOMIC DNA]</scope>
    <source>
        <strain evidence="15">ECC1097</strain>
    </source>
</reference>
<feature type="domain" description="Ketopantoate reductase C-terminal" evidence="14">
    <location>
        <begin position="169"/>
        <end position="289"/>
    </location>
</feature>
<dbReference type="Pfam" id="PF08546">
    <property type="entry name" value="ApbA_C"/>
    <property type="match status" value="1"/>
</dbReference>
<dbReference type="InterPro" id="IPR013328">
    <property type="entry name" value="6PGD_dom2"/>
</dbReference>
<keyword evidence="6" id="KW-0963">Cytoplasm</keyword>
<comment type="pathway">
    <text evidence="2 12">Cofactor biosynthesis; (R)-pantothenate biosynthesis; (R)-pantoate from 3-methyl-2-oxobutanoate: step 2/2.</text>
</comment>
<dbReference type="GO" id="GO:0005737">
    <property type="term" value="C:cytoplasm"/>
    <property type="evidence" value="ECO:0007669"/>
    <property type="project" value="UniProtKB-SubCell"/>
</dbReference>
<evidence type="ECO:0000256" key="6">
    <source>
        <dbReference type="ARBA" id="ARBA00022490"/>
    </source>
</evidence>
<dbReference type="InterPro" id="IPR050838">
    <property type="entry name" value="Ketopantoate_reductase"/>
</dbReference>
<keyword evidence="7 12" id="KW-0566">Pantothenate biosynthesis</keyword>
<dbReference type="SUPFAM" id="SSF48179">
    <property type="entry name" value="6-phosphogluconate dehydrogenase C-terminal domain-like"/>
    <property type="match status" value="1"/>
</dbReference>
<dbReference type="EMBL" id="NEEU01000003">
    <property type="protein sequence ID" value="PJD75201.1"/>
    <property type="molecule type" value="Genomic_DNA"/>
</dbReference>
<dbReference type="PANTHER" id="PTHR43765:SF2">
    <property type="entry name" value="2-DEHYDROPANTOATE 2-REDUCTASE"/>
    <property type="match status" value="1"/>
</dbReference>
<dbReference type="GO" id="GO:0050661">
    <property type="term" value="F:NADP binding"/>
    <property type="evidence" value="ECO:0007669"/>
    <property type="project" value="TreeGrafter"/>
</dbReference>
<evidence type="ECO:0000256" key="12">
    <source>
        <dbReference type="RuleBase" id="RU362068"/>
    </source>
</evidence>
<comment type="caution">
    <text evidence="15">The sequence shown here is derived from an EMBL/GenBank/DDBJ whole genome shotgun (WGS) entry which is preliminary data.</text>
</comment>
<dbReference type="Pfam" id="PF02558">
    <property type="entry name" value="ApbA"/>
    <property type="match status" value="1"/>
</dbReference>
<proteinExistence type="inferred from homology"/>
<dbReference type="FunFam" id="1.10.1040.10:FF:000014">
    <property type="entry name" value="2-dehydropantoate 2-reductase"/>
    <property type="match status" value="1"/>
</dbReference>
<dbReference type="InterPro" id="IPR036291">
    <property type="entry name" value="NAD(P)-bd_dom_sf"/>
</dbReference>
<dbReference type="Proteomes" id="UP000230495">
    <property type="component" value="Unassembled WGS sequence"/>
</dbReference>
<dbReference type="GO" id="GO:0008677">
    <property type="term" value="F:2-dehydropantoate 2-reductase activity"/>
    <property type="evidence" value="ECO:0007669"/>
    <property type="project" value="UniProtKB-EC"/>
</dbReference>
<dbReference type="STRING" id="208224.BH713_04800"/>
<feature type="domain" description="Ketopantoate reductase N-terminal" evidence="13">
    <location>
        <begin position="3"/>
        <end position="142"/>
    </location>
</feature>
<dbReference type="SUPFAM" id="SSF51735">
    <property type="entry name" value="NAD(P)-binding Rossmann-fold domains"/>
    <property type="match status" value="1"/>
</dbReference>
<dbReference type="EC" id="1.1.1.169" evidence="4 12"/>
<dbReference type="FunFam" id="3.40.50.720:FF:000162">
    <property type="entry name" value="2-dehydropantoate 2-reductase"/>
    <property type="match status" value="1"/>
</dbReference>
<evidence type="ECO:0000256" key="5">
    <source>
        <dbReference type="ARBA" id="ARBA00019465"/>
    </source>
</evidence>
<dbReference type="Gene3D" id="1.10.1040.10">
    <property type="entry name" value="N-(1-d-carboxylethyl)-l-norvaline Dehydrogenase, domain 2"/>
    <property type="match status" value="1"/>
</dbReference>
<evidence type="ECO:0000256" key="7">
    <source>
        <dbReference type="ARBA" id="ARBA00022655"/>
    </source>
</evidence>
<name>A0A2J0PKF8_9ENTR</name>
<comment type="subcellular location">
    <subcellularLocation>
        <location evidence="1">Cytoplasm</location>
    </subcellularLocation>
</comment>